<dbReference type="SUPFAM" id="SSF47598">
    <property type="entry name" value="Ribbon-helix-helix"/>
    <property type="match status" value="1"/>
</dbReference>
<evidence type="ECO:0000313" key="2">
    <source>
        <dbReference type="EMBL" id="SDM03568.1"/>
    </source>
</evidence>
<dbReference type="GO" id="GO:0006355">
    <property type="term" value="P:regulation of DNA-templated transcription"/>
    <property type="evidence" value="ECO:0007669"/>
    <property type="project" value="InterPro"/>
</dbReference>
<reference evidence="2 3" key="1">
    <citation type="submission" date="2016-10" db="EMBL/GenBank/DDBJ databases">
        <authorList>
            <person name="de Groot N.N."/>
        </authorList>
    </citation>
    <scope>NUCLEOTIDE SEQUENCE [LARGE SCALE GENOMIC DNA]</scope>
    <source>
        <strain evidence="2 3">DSM 19886</strain>
    </source>
</reference>
<dbReference type="OrthoDB" id="517416at2"/>
<evidence type="ECO:0000256" key="1">
    <source>
        <dbReference type="SAM" id="Coils"/>
    </source>
</evidence>
<accession>A0A1G9PXR9</accession>
<dbReference type="Proteomes" id="UP000199440">
    <property type="component" value="Unassembled WGS sequence"/>
</dbReference>
<name>A0A1G9PXR9_9FLAO</name>
<sequence>MARQSISLTRPNDEWLKAQVQSEEYASKSELVNDLIRQAREQQREVDWIRAKLVRAEENLQTKGYVEKSADNILADIKKRASANGEL</sequence>
<keyword evidence="3" id="KW-1185">Reference proteome</keyword>
<keyword evidence="1" id="KW-0175">Coiled coil</keyword>
<organism evidence="2 3">
    <name type="scientific">Kriegella aquimaris</name>
    <dbReference type="NCBI Taxonomy" id="192904"/>
    <lineage>
        <taxon>Bacteria</taxon>
        <taxon>Pseudomonadati</taxon>
        <taxon>Bacteroidota</taxon>
        <taxon>Flavobacteriia</taxon>
        <taxon>Flavobacteriales</taxon>
        <taxon>Flavobacteriaceae</taxon>
        <taxon>Kriegella</taxon>
    </lineage>
</organism>
<evidence type="ECO:0000313" key="3">
    <source>
        <dbReference type="Proteomes" id="UP000199440"/>
    </source>
</evidence>
<dbReference type="RefSeq" id="WP_089888630.1">
    <property type="nucleotide sequence ID" value="NZ_FNGV01000004.1"/>
</dbReference>
<dbReference type="InterPro" id="IPR010985">
    <property type="entry name" value="Ribbon_hlx_hlx"/>
</dbReference>
<dbReference type="InterPro" id="IPR038296">
    <property type="entry name" value="ParD_sf"/>
</dbReference>
<dbReference type="STRING" id="192904.SAMN04488514_104208"/>
<proteinExistence type="predicted"/>
<dbReference type="Gene3D" id="6.10.10.120">
    <property type="entry name" value="Antitoxin ParD1-like"/>
    <property type="match status" value="1"/>
</dbReference>
<protein>
    <submittedName>
        <fullName evidence="2">Antitoxin ParD1/3/4</fullName>
    </submittedName>
</protein>
<gene>
    <name evidence="2" type="ORF">SAMN04488514_104208</name>
</gene>
<dbReference type="EMBL" id="FNGV01000004">
    <property type="protein sequence ID" value="SDM03568.1"/>
    <property type="molecule type" value="Genomic_DNA"/>
</dbReference>
<feature type="coiled-coil region" evidence="1">
    <location>
        <begin position="25"/>
        <end position="59"/>
    </location>
</feature>
<dbReference type="AlphaFoldDB" id="A0A1G9PXR9"/>